<feature type="coiled-coil region" evidence="1">
    <location>
        <begin position="39"/>
        <end position="73"/>
    </location>
</feature>
<dbReference type="Proteomes" id="UP000789524">
    <property type="component" value="Unassembled WGS sequence"/>
</dbReference>
<reference evidence="4" key="1">
    <citation type="submission" date="2021-09" db="EMBL/GenBank/DDBJ databases">
        <authorList>
            <person name="Martin H S."/>
        </authorList>
    </citation>
    <scope>NUCLEOTIDE SEQUENCE</scope>
</reference>
<organism evidence="4 5">
    <name type="scientific">Danaus chrysippus</name>
    <name type="common">African queen</name>
    <dbReference type="NCBI Taxonomy" id="151541"/>
    <lineage>
        <taxon>Eukaryota</taxon>
        <taxon>Metazoa</taxon>
        <taxon>Ecdysozoa</taxon>
        <taxon>Arthropoda</taxon>
        <taxon>Hexapoda</taxon>
        <taxon>Insecta</taxon>
        <taxon>Pterygota</taxon>
        <taxon>Neoptera</taxon>
        <taxon>Endopterygota</taxon>
        <taxon>Lepidoptera</taxon>
        <taxon>Glossata</taxon>
        <taxon>Ditrysia</taxon>
        <taxon>Papilionoidea</taxon>
        <taxon>Nymphalidae</taxon>
        <taxon>Danainae</taxon>
        <taxon>Danaini</taxon>
        <taxon>Danaina</taxon>
        <taxon>Danaus</taxon>
        <taxon>Anosia</taxon>
    </lineage>
</organism>
<dbReference type="EMBL" id="CAKASE010000078">
    <property type="protein sequence ID" value="CAG9578756.1"/>
    <property type="molecule type" value="Genomic_DNA"/>
</dbReference>
<accession>A0A8J2R1T0</accession>
<proteinExistence type="predicted"/>
<dbReference type="InterPro" id="IPR056515">
    <property type="entry name" value="INO80E_N"/>
</dbReference>
<evidence type="ECO:0000313" key="5">
    <source>
        <dbReference type="Proteomes" id="UP000789524"/>
    </source>
</evidence>
<feature type="domain" description="INO80 complex subunit E N-terminal" evidence="3">
    <location>
        <begin position="21"/>
        <end position="67"/>
    </location>
</feature>
<name>A0A8J2R1T0_9NEOP</name>
<feature type="region of interest" description="Disordered" evidence="2">
    <location>
        <begin position="1"/>
        <end position="20"/>
    </location>
</feature>
<gene>
    <name evidence="4" type="ORF">DCHRY22_LOCUS12803</name>
</gene>
<sequence length="104" mass="12108">MKSSSKVVMNNIHSENQNKRYRKKYNHMKLRVKSLIIENAALCDEVAKIQENIQIVKEERKFLLQKLLEHENDSDIVHTYSKDSIAVSNGSRSKPKKIQNLKEG</sequence>
<dbReference type="AlphaFoldDB" id="A0A8J2R1T0"/>
<keyword evidence="5" id="KW-1185">Reference proteome</keyword>
<protein>
    <submittedName>
        <fullName evidence="4">(African queen) hypothetical protein</fullName>
    </submittedName>
</protein>
<evidence type="ECO:0000259" key="3">
    <source>
        <dbReference type="Pfam" id="PF24237"/>
    </source>
</evidence>
<dbReference type="Pfam" id="PF24237">
    <property type="entry name" value="INO80E"/>
    <property type="match status" value="1"/>
</dbReference>
<keyword evidence="1" id="KW-0175">Coiled coil</keyword>
<comment type="caution">
    <text evidence="4">The sequence shown here is derived from an EMBL/GenBank/DDBJ whole genome shotgun (WGS) entry which is preliminary data.</text>
</comment>
<dbReference type="OrthoDB" id="285793at2759"/>
<evidence type="ECO:0000313" key="4">
    <source>
        <dbReference type="EMBL" id="CAG9578756.1"/>
    </source>
</evidence>
<evidence type="ECO:0000256" key="1">
    <source>
        <dbReference type="SAM" id="Coils"/>
    </source>
</evidence>
<evidence type="ECO:0000256" key="2">
    <source>
        <dbReference type="SAM" id="MobiDB-lite"/>
    </source>
</evidence>
<feature type="compositionally biased region" description="Polar residues" evidence="2">
    <location>
        <begin position="1"/>
        <end position="15"/>
    </location>
</feature>